<dbReference type="OrthoDB" id="3790592at2"/>
<keyword evidence="1" id="KW-1133">Transmembrane helix</keyword>
<sequence>MPESDLLQLDGVRVGAGGAALFLTTAAGVVVGLPVVGFTVVLVAVTGACATAVHRPGGLLLGVAGWAFCTGFGVNELGELTFTQADLLRLSAYLGCALLLAGDRCPAQ</sequence>
<feature type="transmembrane region" description="Helical" evidence="1">
    <location>
        <begin position="20"/>
        <end position="45"/>
    </location>
</feature>
<comment type="caution">
    <text evidence="2">The sequence shown here is derived from an EMBL/GenBank/DDBJ whole genome shotgun (WGS) entry which is preliminary data.</text>
</comment>
<feature type="transmembrane region" description="Helical" evidence="1">
    <location>
        <begin position="57"/>
        <end position="74"/>
    </location>
</feature>
<organism evidence="2 3">
    <name type="scientific">Nocardioides immobilis</name>
    <dbReference type="NCBI Taxonomy" id="2049295"/>
    <lineage>
        <taxon>Bacteria</taxon>
        <taxon>Bacillati</taxon>
        <taxon>Actinomycetota</taxon>
        <taxon>Actinomycetes</taxon>
        <taxon>Propionibacteriales</taxon>
        <taxon>Nocardioidaceae</taxon>
        <taxon>Nocardioides</taxon>
    </lineage>
</organism>
<protein>
    <submittedName>
        <fullName evidence="2">Uncharacterized protein</fullName>
    </submittedName>
</protein>
<evidence type="ECO:0000313" key="3">
    <source>
        <dbReference type="Proteomes" id="UP000283644"/>
    </source>
</evidence>
<evidence type="ECO:0000256" key="1">
    <source>
        <dbReference type="SAM" id="Phobius"/>
    </source>
</evidence>
<keyword evidence="3" id="KW-1185">Reference proteome</keyword>
<reference evidence="2 3" key="1">
    <citation type="submission" date="2018-09" db="EMBL/GenBank/DDBJ databases">
        <title>Genome sequencing of Nocardioides immobilis CCTCC AB 2017083 for comparison to Nocardioides silvaticus.</title>
        <authorList>
            <person name="Li C."/>
            <person name="Wang G."/>
        </authorList>
    </citation>
    <scope>NUCLEOTIDE SEQUENCE [LARGE SCALE GENOMIC DNA]</scope>
    <source>
        <strain evidence="2 3">CCTCC AB 2017083</strain>
    </source>
</reference>
<proteinExistence type="predicted"/>
<dbReference type="AlphaFoldDB" id="A0A417XZY9"/>
<evidence type="ECO:0000313" key="2">
    <source>
        <dbReference type="EMBL" id="RHW25911.1"/>
    </source>
</evidence>
<keyword evidence="1" id="KW-0812">Transmembrane</keyword>
<dbReference type="Proteomes" id="UP000283644">
    <property type="component" value="Unassembled WGS sequence"/>
</dbReference>
<dbReference type="RefSeq" id="WP_118926322.1">
    <property type="nucleotide sequence ID" value="NZ_QXGH01000020.1"/>
</dbReference>
<keyword evidence="1" id="KW-0472">Membrane</keyword>
<dbReference type="EMBL" id="QXGH01000020">
    <property type="protein sequence ID" value="RHW25911.1"/>
    <property type="molecule type" value="Genomic_DNA"/>
</dbReference>
<name>A0A417XZY9_9ACTN</name>
<gene>
    <name evidence="2" type="ORF">D0Z08_16345</name>
</gene>
<accession>A0A417XZY9</accession>